<feature type="compositionally biased region" description="Polar residues" evidence="4">
    <location>
        <begin position="71"/>
        <end position="105"/>
    </location>
</feature>
<evidence type="ECO:0000313" key="5">
    <source>
        <dbReference type="EMBL" id="KAL1296926.1"/>
    </source>
</evidence>
<feature type="region of interest" description="Disordered" evidence="4">
    <location>
        <begin position="28"/>
        <end position="114"/>
    </location>
</feature>
<evidence type="ECO:0000313" key="6">
    <source>
        <dbReference type="Proteomes" id="UP001562354"/>
    </source>
</evidence>
<evidence type="ECO:0000256" key="3">
    <source>
        <dbReference type="ARBA" id="ARBA00023274"/>
    </source>
</evidence>
<dbReference type="PANTHER" id="PTHR41237">
    <property type="entry name" value="37S RIBOSOMAL PROTEIN MRP21, MITOCHONDRIAL"/>
    <property type="match status" value="1"/>
</dbReference>
<dbReference type="GeneID" id="95978235"/>
<evidence type="ECO:0000256" key="2">
    <source>
        <dbReference type="ARBA" id="ARBA00022980"/>
    </source>
</evidence>
<dbReference type="InterPro" id="IPR001911">
    <property type="entry name" value="Ribosomal_bS21"/>
</dbReference>
<dbReference type="EMBL" id="JBFMKM010000016">
    <property type="protein sequence ID" value="KAL1296926.1"/>
    <property type="molecule type" value="Genomic_DNA"/>
</dbReference>
<gene>
    <name evidence="5" type="ORF">AAFC00_004535</name>
</gene>
<evidence type="ECO:0000256" key="1">
    <source>
        <dbReference type="ARBA" id="ARBA00006640"/>
    </source>
</evidence>
<keyword evidence="2" id="KW-0689">Ribosomal protein</keyword>
<evidence type="ECO:0000256" key="4">
    <source>
        <dbReference type="SAM" id="MobiDB-lite"/>
    </source>
</evidence>
<reference evidence="5 6" key="1">
    <citation type="submission" date="2024-07" db="EMBL/GenBank/DDBJ databases">
        <title>Draft sequence of the Neodothiora populina.</title>
        <authorList>
            <person name="Drown D.D."/>
            <person name="Schuette U.S."/>
            <person name="Buechlein A.B."/>
            <person name="Rusch D.R."/>
            <person name="Winton L.W."/>
            <person name="Adams G.A."/>
        </authorList>
    </citation>
    <scope>NUCLEOTIDE SEQUENCE [LARGE SCALE GENOMIC DNA]</scope>
    <source>
        <strain evidence="5 6">CPC 39397</strain>
    </source>
</reference>
<dbReference type="PANTHER" id="PTHR41237:SF1">
    <property type="entry name" value="SMALL RIBOSOMAL SUBUNIT PROTEIN BS21M"/>
    <property type="match status" value="1"/>
</dbReference>
<dbReference type="InterPro" id="IPR052837">
    <property type="entry name" value="Mitoribosomal_bS21"/>
</dbReference>
<feature type="compositionally biased region" description="Polar residues" evidence="4">
    <location>
        <begin position="35"/>
        <end position="49"/>
    </location>
</feature>
<comment type="similarity">
    <text evidence="1">Belongs to the bacterial ribosomal protein bS21 family.</text>
</comment>
<sequence>MEGRTAGSLLPTLYRSFTRQSAFRLAQPSPMIRSIPQSRSLSSTCLRSQEQARTKPSSDELPSTTPPPRTTDFSSLVDQALDLNNKSPTSSQGRTSHFESSSLPASTKSNNTTTSSLDDLAAGFASRNNNNNNNNNRRNNAFSISDMLDSKGGLARYGKPEPVRIPDPLPAYGPSVGRTVAVDNNRGMDVGRAFRTVDINCARNRVKADFMRQRFHERPGLKRKRLRAERWRRRFKDGFRGMVKMVNAMKKQGW</sequence>
<dbReference type="RefSeq" id="XP_069196608.1">
    <property type="nucleotide sequence ID" value="XM_069344191.1"/>
</dbReference>
<name>A0ABR3P2C0_9PEZI</name>
<keyword evidence="3" id="KW-0687">Ribonucleoprotein</keyword>
<comment type="caution">
    <text evidence="5">The sequence shown here is derived from an EMBL/GenBank/DDBJ whole genome shotgun (WGS) entry which is preliminary data.</text>
</comment>
<proteinExistence type="inferred from homology"/>
<accession>A0ABR3P2C0</accession>
<keyword evidence="6" id="KW-1185">Reference proteome</keyword>
<protein>
    <recommendedName>
        <fullName evidence="7">Ribosomal protein S21</fullName>
    </recommendedName>
</protein>
<dbReference type="Proteomes" id="UP001562354">
    <property type="component" value="Unassembled WGS sequence"/>
</dbReference>
<dbReference type="Pfam" id="PF01165">
    <property type="entry name" value="Ribosomal_S21"/>
    <property type="match status" value="1"/>
</dbReference>
<evidence type="ECO:0008006" key="7">
    <source>
        <dbReference type="Google" id="ProtNLM"/>
    </source>
</evidence>
<organism evidence="5 6">
    <name type="scientific">Neodothiora populina</name>
    <dbReference type="NCBI Taxonomy" id="2781224"/>
    <lineage>
        <taxon>Eukaryota</taxon>
        <taxon>Fungi</taxon>
        <taxon>Dikarya</taxon>
        <taxon>Ascomycota</taxon>
        <taxon>Pezizomycotina</taxon>
        <taxon>Dothideomycetes</taxon>
        <taxon>Dothideomycetidae</taxon>
        <taxon>Dothideales</taxon>
        <taxon>Dothioraceae</taxon>
        <taxon>Neodothiora</taxon>
    </lineage>
</organism>